<comment type="similarity">
    <text evidence="2">Belongs to the complex I subunit 4L family.</text>
</comment>
<name>A0A343K688_9HEMI</name>
<dbReference type="InterPro" id="IPR039428">
    <property type="entry name" value="NUOK/Mnh_C1-like"/>
</dbReference>
<evidence type="ECO:0000313" key="12">
    <source>
        <dbReference type="EMBL" id="ATD53087.1"/>
    </source>
</evidence>
<feature type="transmembrane region" description="Helical" evidence="11">
    <location>
        <begin position="34"/>
        <end position="59"/>
    </location>
</feature>
<evidence type="ECO:0000256" key="10">
    <source>
        <dbReference type="ARBA" id="ARBA00049551"/>
    </source>
</evidence>
<evidence type="ECO:0000256" key="11">
    <source>
        <dbReference type="SAM" id="Phobius"/>
    </source>
</evidence>
<feature type="transmembrane region" description="Helical" evidence="11">
    <location>
        <begin position="6"/>
        <end position="27"/>
    </location>
</feature>
<evidence type="ECO:0000256" key="8">
    <source>
        <dbReference type="ARBA" id="ARBA00023136"/>
    </source>
</evidence>
<evidence type="ECO:0000256" key="3">
    <source>
        <dbReference type="ARBA" id="ARBA00016612"/>
    </source>
</evidence>
<dbReference type="GO" id="GO:0016020">
    <property type="term" value="C:membrane"/>
    <property type="evidence" value="ECO:0007669"/>
    <property type="project" value="UniProtKB-SubCell"/>
</dbReference>
<comment type="catalytic activity">
    <reaction evidence="10">
        <text>a ubiquinone + NADH + 5 H(+)(in) = a ubiquinol + NAD(+) + 4 H(+)(out)</text>
        <dbReference type="Rhea" id="RHEA:29091"/>
        <dbReference type="Rhea" id="RHEA-COMP:9565"/>
        <dbReference type="Rhea" id="RHEA-COMP:9566"/>
        <dbReference type="ChEBI" id="CHEBI:15378"/>
        <dbReference type="ChEBI" id="CHEBI:16389"/>
        <dbReference type="ChEBI" id="CHEBI:17976"/>
        <dbReference type="ChEBI" id="CHEBI:57540"/>
        <dbReference type="ChEBI" id="CHEBI:57945"/>
        <dbReference type="EC" id="7.1.1.2"/>
    </reaction>
</comment>
<keyword evidence="12" id="KW-0496">Mitochondrion</keyword>
<reference evidence="12" key="1">
    <citation type="journal article" date="2017" name="Zool. J. Linn. Soc.">
        <title>Insufficient power of mitogenomic data in resolving the auchenorrhynchan monophyly.</title>
        <authorList>
            <person name="Song N."/>
            <person name="Cai W."/>
            <person name="Li H."/>
        </authorList>
    </citation>
    <scope>NUCLEOTIDE SEQUENCE</scope>
</reference>
<keyword evidence="6 11" id="KW-1133">Transmembrane helix</keyword>
<feature type="transmembrane region" description="Helical" evidence="11">
    <location>
        <begin position="65"/>
        <end position="87"/>
    </location>
</feature>
<evidence type="ECO:0000256" key="1">
    <source>
        <dbReference type="ARBA" id="ARBA00004141"/>
    </source>
</evidence>
<dbReference type="Gene3D" id="1.10.287.3510">
    <property type="match status" value="1"/>
</dbReference>
<dbReference type="AlphaFoldDB" id="A0A343K688"/>
<keyword evidence="5" id="KW-1278">Translocase</keyword>
<organism evidence="12">
    <name type="scientific">Coreidae sp. EMHAU-2015-Zz052308</name>
    <dbReference type="NCBI Taxonomy" id="2038648"/>
    <lineage>
        <taxon>Eukaryota</taxon>
        <taxon>Metazoa</taxon>
        <taxon>Ecdysozoa</taxon>
        <taxon>Arthropoda</taxon>
        <taxon>Hexapoda</taxon>
        <taxon>Insecta</taxon>
        <taxon>Pterygota</taxon>
        <taxon>Neoptera</taxon>
        <taxon>Paraneoptera</taxon>
        <taxon>Hemiptera</taxon>
        <taxon>Heteroptera</taxon>
        <taxon>Panheteroptera</taxon>
        <taxon>Pentatomomorpha</taxon>
        <taxon>Coreoidea</taxon>
        <taxon>Coreidae</taxon>
    </lineage>
</organism>
<evidence type="ECO:0000256" key="7">
    <source>
        <dbReference type="ARBA" id="ARBA00023027"/>
    </source>
</evidence>
<gene>
    <name evidence="12" type="primary">nad4l</name>
</gene>
<accession>A0A343K688</accession>
<proteinExistence type="inferred from homology"/>
<evidence type="ECO:0000256" key="6">
    <source>
        <dbReference type="ARBA" id="ARBA00022989"/>
    </source>
</evidence>
<comment type="subcellular location">
    <subcellularLocation>
        <location evidence="1">Membrane</location>
        <topology evidence="1">Multi-pass membrane protein</topology>
    </subcellularLocation>
</comment>
<dbReference type="GO" id="GO:0008137">
    <property type="term" value="F:NADH dehydrogenase (ubiquinone) activity"/>
    <property type="evidence" value="ECO:0007669"/>
    <property type="project" value="UniProtKB-EC"/>
</dbReference>
<evidence type="ECO:0000256" key="2">
    <source>
        <dbReference type="ARBA" id="ARBA00010519"/>
    </source>
</evidence>
<evidence type="ECO:0000256" key="9">
    <source>
        <dbReference type="ARBA" id="ARBA00031586"/>
    </source>
</evidence>
<protein>
    <recommendedName>
        <fullName evidence="3">NADH-ubiquinone oxidoreductase chain 4L</fullName>
    </recommendedName>
    <alternativeName>
        <fullName evidence="9">NADH dehydrogenase subunit 4L</fullName>
    </alternativeName>
</protein>
<keyword evidence="8 11" id="KW-0472">Membrane</keyword>
<keyword evidence="7" id="KW-0520">NAD</keyword>
<dbReference type="EMBL" id="KX437733">
    <property type="protein sequence ID" value="ATD53087.1"/>
    <property type="molecule type" value="Genomic_DNA"/>
</dbReference>
<evidence type="ECO:0000256" key="5">
    <source>
        <dbReference type="ARBA" id="ARBA00022967"/>
    </source>
</evidence>
<sequence>MGLSYILNNLFFLIFTFMAMLTFLVFVSSRKHLLLTLLSLEFLVLVVFVALSFTLFYFYNEMYFMLIYLTLTVCEGAVGLAILVSLIRCKGNDNIQSLSFLLW</sequence>
<keyword evidence="4 11" id="KW-0812">Transmembrane</keyword>
<evidence type="ECO:0000256" key="4">
    <source>
        <dbReference type="ARBA" id="ARBA00022692"/>
    </source>
</evidence>
<dbReference type="Pfam" id="PF00420">
    <property type="entry name" value="Oxidored_q2"/>
    <property type="match status" value="1"/>
</dbReference>
<geneLocation type="mitochondrion" evidence="12"/>